<feature type="region of interest" description="Disordered" evidence="1">
    <location>
        <begin position="44"/>
        <end position="68"/>
    </location>
</feature>
<comment type="caution">
    <text evidence="2">The sequence shown here is derived from an EMBL/GenBank/DDBJ whole genome shotgun (WGS) entry which is preliminary data.</text>
</comment>
<feature type="non-terminal residue" evidence="2">
    <location>
        <position position="1"/>
    </location>
</feature>
<gene>
    <name evidence="2" type="ORF">PPACK8108_LOCUS2398</name>
</gene>
<accession>A0AAV0ALQ4</accession>
<keyword evidence="3" id="KW-1185">Reference proteome</keyword>
<evidence type="ECO:0000313" key="2">
    <source>
        <dbReference type="EMBL" id="CAH7667954.1"/>
    </source>
</evidence>
<evidence type="ECO:0000313" key="3">
    <source>
        <dbReference type="Proteomes" id="UP001153365"/>
    </source>
</evidence>
<dbReference type="Proteomes" id="UP001153365">
    <property type="component" value="Unassembled WGS sequence"/>
</dbReference>
<organism evidence="2 3">
    <name type="scientific">Phakopsora pachyrhizi</name>
    <name type="common">Asian soybean rust disease fungus</name>
    <dbReference type="NCBI Taxonomy" id="170000"/>
    <lineage>
        <taxon>Eukaryota</taxon>
        <taxon>Fungi</taxon>
        <taxon>Dikarya</taxon>
        <taxon>Basidiomycota</taxon>
        <taxon>Pucciniomycotina</taxon>
        <taxon>Pucciniomycetes</taxon>
        <taxon>Pucciniales</taxon>
        <taxon>Phakopsoraceae</taxon>
        <taxon>Phakopsora</taxon>
    </lineage>
</organism>
<feature type="compositionally biased region" description="Polar residues" evidence="1">
    <location>
        <begin position="149"/>
        <end position="164"/>
    </location>
</feature>
<sequence>TNKEVQGVGIAVSPDSTFLGGVGGDRVVSYWDATTCSIIRRFQDMGHQPEPVAGTGPSDDPNRANNAGRDLGEILLDQSKSELGELKQKGLTRAKEFFSINHSFEELEVGQRIFADLLKIKSEPPDERTHLISNLSDSYDETNCKHNDNQSTDPEPSSRIGKQNDSFKTITTKMEKMEFEDLKSFPILPLQLLNQKTILYGSSLRMVRTKRLDNPIYKDHHFPNNGRVNGKRRVLCADECWHSQRTGHGPGHHLRMGVMEEAQQLLCSSKGQSKALGFGWQA</sequence>
<feature type="region of interest" description="Disordered" evidence="1">
    <location>
        <begin position="138"/>
        <end position="164"/>
    </location>
</feature>
<reference evidence="2" key="1">
    <citation type="submission" date="2022-06" db="EMBL/GenBank/DDBJ databases">
        <authorList>
            <consortium name="SYNGENTA / RWTH Aachen University"/>
        </authorList>
    </citation>
    <scope>NUCLEOTIDE SEQUENCE</scope>
</reference>
<dbReference type="EMBL" id="CALTRL010000400">
    <property type="protein sequence ID" value="CAH7667954.1"/>
    <property type="molecule type" value="Genomic_DNA"/>
</dbReference>
<dbReference type="AlphaFoldDB" id="A0AAV0ALQ4"/>
<proteinExistence type="predicted"/>
<evidence type="ECO:0000256" key="1">
    <source>
        <dbReference type="SAM" id="MobiDB-lite"/>
    </source>
</evidence>
<name>A0AAV0ALQ4_PHAPC</name>
<protein>
    <submittedName>
        <fullName evidence="2">Uncharacterized protein</fullName>
    </submittedName>
</protein>